<protein>
    <submittedName>
        <fullName evidence="1">Uncharacterized protein</fullName>
    </submittedName>
</protein>
<reference evidence="1 2" key="1">
    <citation type="journal article" date="2014" name="Genome Biol. Evol.">
        <title>The genome of the myxosporean Thelohanellus kitauei shows adaptations to nutrient acquisition within its fish host.</title>
        <authorList>
            <person name="Yang Y."/>
            <person name="Xiong J."/>
            <person name="Zhou Z."/>
            <person name="Huo F."/>
            <person name="Miao W."/>
            <person name="Ran C."/>
            <person name="Liu Y."/>
            <person name="Zhang J."/>
            <person name="Feng J."/>
            <person name="Wang M."/>
            <person name="Wang M."/>
            <person name="Wang L."/>
            <person name="Yao B."/>
        </authorList>
    </citation>
    <scope>NUCLEOTIDE SEQUENCE [LARGE SCALE GENOMIC DNA]</scope>
    <source>
        <strain evidence="1">Wuqing</strain>
    </source>
</reference>
<name>A0A0C2J312_THEKT</name>
<evidence type="ECO:0000313" key="1">
    <source>
        <dbReference type="EMBL" id="KII63467.1"/>
    </source>
</evidence>
<comment type="caution">
    <text evidence="1">The sequence shown here is derived from an EMBL/GenBank/DDBJ whole genome shotgun (WGS) entry which is preliminary data.</text>
</comment>
<proteinExistence type="predicted"/>
<keyword evidence="2" id="KW-1185">Reference proteome</keyword>
<evidence type="ECO:0000313" key="2">
    <source>
        <dbReference type="Proteomes" id="UP000031668"/>
    </source>
</evidence>
<dbReference type="AlphaFoldDB" id="A0A0C2J312"/>
<accession>A0A0C2J312</accession>
<dbReference type="Proteomes" id="UP000031668">
    <property type="component" value="Unassembled WGS sequence"/>
</dbReference>
<gene>
    <name evidence="1" type="ORF">RF11_02277</name>
</gene>
<dbReference type="EMBL" id="JWZT01004669">
    <property type="protein sequence ID" value="KII63467.1"/>
    <property type="molecule type" value="Genomic_DNA"/>
</dbReference>
<sequence length="208" mass="22682">MQKELIFMHEGPRVVHAASECCAEVYGDEPDSLKCQKLSMRMKVCLDLSSAIAEDAFRKGIYMPGATPTFGDGLNATSTDHNHPLQGMISPMGMGFPFYGGIHPMLAMMYPFLGGIHPMHAMMSPLGMGLPFYGGIHPMHAMMHPFFGGIHPFRAMMHPMSKYGGMGLGGMGSQDMETGDSSRRQGNSFPLILLGRYSTMNGDDQGRI</sequence>
<organism evidence="1 2">
    <name type="scientific">Thelohanellus kitauei</name>
    <name type="common">Myxosporean</name>
    <dbReference type="NCBI Taxonomy" id="669202"/>
    <lineage>
        <taxon>Eukaryota</taxon>
        <taxon>Metazoa</taxon>
        <taxon>Cnidaria</taxon>
        <taxon>Myxozoa</taxon>
        <taxon>Myxosporea</taxon>
        <taxon>Bivalvulida</taxon>
        <taxon>Platysporina</taxon>
        <taxon>Myxobolidae</taxon>
        <taxon>Thelohanellus</taxon>
    </lineage>
</organism>